<keyword evidence="1" id="KW-0732">Signal</keyword>
<proteinExistence type="predicted"/>
<gene>
    <name evidence="2" type="ORF">GCM10010178_04260</name>
</gene>
<dbReference type="Proteomes" id="UP000649573">
    <property type="component" value="Unassembled WGS sequence"/>
</dbReference>
<comment type="caution">
    <text evidence="2">The sequence shown here is derived from an EMBL/GenBank/DDBJ whole genome shotgun (WGS) entry which is preliminary data.</text>
</comment>
<evidence type="ECO:0000313" key="2">
    <source>
        <dbReference type="EMBL" id="GGU15817.1"/>
    </source>
</evidence>
<name>A0ABQ2UBU9_9PSEU</name>
<protein>
    <recommendedName>
        <fullName evidence="4">Neocarzinostatin family protein</fullName>
    </recommendedName>
</protein>
<evidence type="ECO:0000313" key="3">
    <source>
        <dbReference type="Proteomes" id="UP000649573"/>
    </source>
</evidence>
<organism evidence="2 3">
    <name type="scientific">Lentzea flava</name>
    <dbReference type="NCBI Taxonomy" id="103732"/>
    <lineage>
        <taxon>Bacteria</taxon>
        <taxon>Bacillati</taxon>
        <taxon>Actinomycetota</taxon>
        <taxon>Actinomycetes</taxon>
        <taxon>Pseudonocardiales</taxon>
        <taxon>Pseudonocardiaceae</taxon>
        <taxon>Lentzea</taxon>
    </lineage>
</organism>
<accession>A0ABQ2UBU9</accession>
<keyword evidence="3" id="KW-1185">Reference proteome</keyword>
<evidence type="ECO:0008006" key="4">
    <source>
        <dbReference type="Google" id="ProtNLM"/>
    </source>
</evidence>
<evidence type="ECO:0000256" key="1">
    <source>
        <dbReference type="SAM" id="SignalP"/>
    </source>
</evidence>
<dbReference type="EMBL" id="BMRE01000001">
    <property type="protein sequence ID" value="GGU15817.1"/>
    <property type="molecule type" value="Genomic_DNA"/>
</dbReference>
<feature type="signal peptide" evidence="1">
    <location>
        <begin position="1"/>
        <end position="25"/>
    </location>
</feature>
<sequence>MVQRAVFVPVLAVVLAVFTVGQASAQPVTDGSVDFSGDPGDWITGGGSYKYSKAAGDDLTVQTNANRTFLSVGVNGANGDWWTISLAAPKDDVLSAKTYENAHRYPFQGAGPGLSLSGNGRGCNELTGSFTIREISWGPQGYLHKLDASFEQHCEGGSAAARGNIFINNQPPPPELKLETTIAAEGKANTVNGKALVNGTISCTTNAAVQMTGTVTQVKNNVIIRGNFSASVECKAGAPVAWNAAADPTGTTPFQRGKAEVFTRSTAQDPNYPGQAISEKTAIVELKRYTPAA</sequence>
<reference evidence="3" key="1">
    <citation type="journal article" date="2019" name="Int. J. Syst. Evol. Microbiol.">
        <title>The Global Catalogue of Microorganisms (GCM) 10K type strain sequencing project: providing services to taxonomists for standard genome sequencing and annotation.</title>
        <authorList>
            <consortium name="The Broad Institute Genomics Platform"/>
            <consortium name="The Broad Institute Genome Sequencing Center for Infectious Disease"/>
            <person name="Wu L."/>
            <person name="Ma J."/>
        </authorList>
    </citation>
    <scope>NUCLEOTIDE SEQUENCE [LARGE SCALE GENOMIC DNA]</scope>
    <source>
        <strain evidence="3">JCM 3296</strain>
    </source>
</reference>
<feature type="chain" id="PRO_5045786937" description="Neocarzinostatin family protein" evidence="1">
    <location>
        <begin position="26"/>
        <end position="293"/>
    </location>
</feature>